<dbReference type="RefSeq" id="WP_142649282.1">
    <property type="nucleotide sequence ID" value="NZ_CP108085.1"/>
</dbReference>
<dbReference type="PANTHER" id="PTHR11365:SF23">
    <property type="entry name" value="HYPOTHETICAL 5-OXOPROLINASE (EUROFUNG)-RELATED"/>
    <property type="match status" value="1"/>
</dbReference>
<evidence type="ECO:0000256" key="1">
    <source>
        <dbReference type="SAM" id="MobiDB-lite"/>
    </source>
</evidence>
<dbReference type="InterPro" id="IPR008040">
    <property type="entry name" value="Hydant_A_N"/>
</dbReference>
<dbReference type="InterPro" id="IPR049517">
    <property type="entry name" value="ACX-like_C"/>
</dbReference>
<accession>A0ABZ1SFA9</accession>
<dbReference type="EMBL" id="CP108085">
    <property type="protein sequence ID" value="WUP71685.1"/>
    <property type="molecule type" value="Genomic_DNA"/>
</dbReference>
<name>A0ABZ1SFA9_9ACTN</name>
<feature type="domain" description="Acetophenone carboxylase-like C-terminal" evidence="4">
    <location>
        <begin position="516"/>
        <end position="680"/>
    </location>
</feature>
<sequence>MSSPAGRVRLAVDIGGTFVDALAFDEANGTLRLHKAPTTPDAPARGVLDAVGGLMPAGDDAPGAALTEVEAFVHGTTLGLNAILQRRGADVGIITNEGFRDLLEIARANVPGHSMYDFSYAPPPPLVPRRRRLGVPGRIDAQGQVVEDLDEDAVREAGRILVEEQGLRSIAVCYLHSYANPEHERRTARILREAYPDVSVSVSTDITREYREYERTSTVTLDAYIRPVLSDYIGTLETRLEAAGLTRPLHIMRSGGGAMTAELARRAPLMTVLSGPAGGVVGASYLSRELNGRKLISFDVGGTSVDCCVIENGTPGEVHEASIDGFPLLIPIFDIRTVGAGGGSIAWIDEGLLKVGPHSAGAVPGPVAYGAGGTEPTLTDAALTLGYLAPEAFLGGDMRIDADAARDAIATKLAAPLGVTVTEAAASVFRVLLARTVGALREITVERALDPREFALLAFGGAGPLIGPMLAREMGIAEVIVPQVPAAFSAFGMLMSDLEYEFATTVLRPLTDETLGELEPAFAELETQGDEVLSAQGVKPEDRLLVRRLDVRYNGQEHTLPIDLLPGDTAATVLARFNEQHRARYGHAMPDTGQILTLRLRAVGRLAKPSLPELPAAQTPTPDPSGERPAFDVASGEVVAFPVYDRATLGPGHALNGPAIVEEGTSTTVIFGDQRLAVDPYGQLIVTAATPAPEEEDR</sequence>
<evidence type="ECO:0000313" key="6">
    <source>
        <dbReference type="Proteomes" id="UP001432011"/>
    </source>
</evidence>
<reference evidence="5" key="1">
    <citation type="submission" date="2022-10" db="EMBL/GenBank/DDBJ databases">
        <title>The complete genomes of actinobacterial strains from the NBC collection.</title>
        <authorList>
            <person name="Joergensen T.S."/>
            <person name="Alvarez Arevalo M."/>
            <person name="Sterndorff E.B."/>
            <person name="Faurdal D."/>
            <person name="Vuksanovic O."/>
            <person name="Mourched A.-S."/>
            <person name="Charusanti P."/>
            <person name="Shaw S."/>
            <person name="Blin K."/>
            <person name="Weber T."/>
        </authorList>
    </citation>
    <scope>NUCLEOTIDE SEQUENCE</scope>
    <source>
        <strain evidence="5">NBC_00254</strain>
    </source>
</reference>
<dbReference type="PANTHER" id="PTHR11365">
    <property type="entry name" value="5-OXOPROLINASE RELATED"/>
    <property type="match status" value="1"/>
</dbReference>
<evidence type="ECO:0000313" key="5">
    <source>
        <dbReference type="EMBL" id="WUP71685.1"/>
    </source>
</evidence>
<dbReference type="InterPro" id="IPR002821">
    <property type="entry name" value="Hydantoinase_A"/>
</dbReference>
<dbReference type="Proteomes" id="UP001432011">
    <property type="component" value="Chromosome"/>
</dbReference>
<evidence type="ECO:0000259" key="4">
    <source>
        <dbReference type="Pfam" id="PF19278"/>
    </source>
</evidence>
<organism evidence="5 6">
    <name type="scientific">Microbispora hainanensis</name>
    <dbReference type="NCBI Taxonomy" id="568844"/>
    <lineage>
        <taxon>Bacteria</taxon>
        <taxon>Bacillati</taxon>
        <taxon>Actinomycetota</taxon>
        <taxon>Actinomycetes</taxon>
        <taxon>Streptosporangiales</taxon>
        <taxon>Streptosporangiaceae</taxon>
        <taxon>Microbispora</taxon>
    </lineage>
</organism>
<feature type="region of interest" description="Disordered" evidence="1">
    <location>
        <begin position="609"/>
        <end position="630"/>
    </location>
</feature>
<evidence type="ECO:0000259" key="2">
    <source>
        <dbReference type="Pfam" id="PF01968"/>
    </source>
</evidence>
<gene>
    <name evidence="5" type="ORF">OG913_19745</name>
</gene>
<dbReference type="Pfam" id="PF19278">
    <property type="entry name" value="Hydant_A_C"/>
    <property type="match status" value="1"/>
</dbReference>
<feature type="domain" description="Hydantoinase/oxoprolinase N-terminal" evidence="3">
    <location>
        <begin position="9"/>
        <end position="194"/>
    </location>
</feature>
<evidence type="ECO:0000259" key="3">
    <source>
        <dbReference type="Pfam" id="PF05378"/>
    </source>
</evidence>
<protein>
    <submittedName>
        <fullName evidence="5">Hydantoinase/oxoprolinase family protein</fullName>
    </submittedName>
</protein>
<keyword evidence="6" id="KW-1185">Reference proteome</keyword>
<dbReference type="Pfam" id="PF01968">
    <property type="entry name" value="Hydantoinase_A"/>
    <property type="match status" value="1"/>
</dbReference>
<proteinExistence type="predicted"/>
<dbReference type="InterPro" id="IPR045079">
    <property type="entry name" value="Oxoprolinase-like"/>
</dbReference>
<feature type="domain" description="Hydantoinase A/oxoprolinase" evidence="2">
    <location>
        <begin position="215"/>
        <end position="501"/>
    </location>
</feature>
<dbReference type="Pfam" id="PF05378">
    <property type="entry name" value="Hydant_A_N"/>
    <property type="match status" value="1"/>
</dbReference>